<keyword evidence="8 18" id="KW-0679">Respiratory chain</keyword>
<evidence type="ECO:0000256" key="3">
    <source>
        <dbReference type="ARBA" id="ARBA00009578"/>
    </source>
</evidence>
<keyword evidence="7 18" id="KW-0349">Heme</keyword>
<evidence type="ECO:0000256" key="18">
    <source>
        <dbReference type="RuleBase" id="RU000370"/>
    </source>
</evidence>
<keyword evidence="14" id="KW-0408">Iron</keyword>
<sequence length="835" mass="91028">MNATTERPDGEREALERAWRAPRGWRLLSAVNNTHIGVFYIATAMLFFVLAGVLALVMRTQLAVPDNDLVDARTYNQLFTMHGTVMMFLFAVPIVEAVAVYLLPGMLGARDLPFPRLSAYAFWTYAIGGIVFFCTIFFGEAPDGGWFMYPPLTGKEFSPGRGADWWLLGIGFIEISAIAGAIELIIGVLFTRAPGMTLMRMPVFAWAMLVSALMIVFAFPAVIAATMLLEVERAFGWPFFMPARGGDPLLWQHLFWFFGHPEVYIIFLPAAGMVSMMVATCARTPLVGYRAVVMALIGVGVVSFLLWAHHMFTAGLGGVPMLLVSAASFVVAIPSGLQVFAWIATFWRGRVTLDTPTLFLLGFHFIFVLGGLTGVMVAVLPFDWQAHDSYFIVAHLHYVLIGGMVFPLFAGFYHWAPVFNGHRLSERAGRWVFGLMFGGFNLAFFPMHIAGLLGMPRRVATYPGDLGWNGLNLASTVGAFVLAGGVLLFFIDALRTMRRPEREHGNPWGAGTLEWLPQRDYGVRSIPEVDSPYPLWQQPSLPQEVERGHHWLPGTVFGGRETLVTSVRAARPVQLLRLPTDGWLPVVAAAGTAGFFLLLTVSQAVLAFGCGAVAIVAMLWWLWEADQAPSALTADVGHGVHLPVMATGRNSHSWWATVVLVAVDMTIFSSLVFSHLHLAMAAEVCPPPGAALPALQWPLVSALLWLAGSGGIAWAGRLLDDPRPQRQRALRWLTVLALCCTLGAVAIDLASHSRAGLDPTDQAWSATVGMLLGYEAFHAAVLLFAGGFVLARSWRGKLQPVARASLDNTRLLWHCATAQGVLGALVVQAAPRLLG</sequence>
<feature type="transmembrane region" description="Helical" evidence="19">
    <location>
        <begin position="428"/>
        <end position="453"/>
    </location>
</feature>
<feature type="transmembrane region" description="Helical" evidence="19">
    <location>
        <begin position="582"/>
        <end position="599"/>
    </location>
</feature>
<dbReference type="Gene3D" id="1.20.120.80">
    <property type="entry name" value="Cytochrome c oxidase, subunit III, four-helix bundle"/>
    <property type="match status" value="1"/>
</dbReference>
<protein>
    <recommendedName>
        <fullName evidence="4">cytochrome-c oxidase</fullName>
        <ecNumber evidence="4">7.1.1.9</ecNumber>
    </recommendedName>
</protein>
<evidence type="ECO:0000256" key="4">
    <source>
        <dbReference type="ARBA" id="ARBA00012949"/>
    </source>
</evidence>
<dbReference type="InterPro" id="IPR013833">
    <property type="entry name" value="Cyt_c_oxidase_su3_a-hlx"/>
</dbReference>
<keyword evidence="10" id="KW-0479">Metal-binding</keyword>
<comment type="pathway">
    <text evidence="2">Energy metabolism; oxidative phosphorylation.</text>
</comment>
<dbReference type="NCBIfam" id="TIGR02891">
    <property type="entry name" value="CtaD_CoxA"/>
    <property type="match status" value="1"/>
</dbReference>
<evidence type="ECO:0000313" key="22">
    <source>
        <dbReference type="Proteomes" id="UP000326780"/>
    </source>
</evidence>
<feature type="transmembrane region" description="Helical" evidence="19">
    <location>
        <begin position="811"/>
        <end position="830"/>
    </location>
</feature>
<feature type="transmembrane region" description="Helical" evidence="19">
    <location>
        <begin position="696"/>
        <end position="717"/>
    </location>
</feature>
<evidence type="ECO:0000256" key="17">
    <source>
        <dbReference type="ARBA" id="ARBA00047816"/>
    </source>
</evidence>
<dbReference type="EC" id="7.1.1.9" evidence="4"/>
<feature type="domain" description="Cytochrome oxidase subunit I profile" evidence="20">
    <location>
        <begin position="19"/>
        <end position="542"/>
    </location>
</feature>
<evidence type="ECO:0000256" key="13">
    <source>
        <dbReference type="ARBA" id="ARBA00022989"/>
    </source>
</evidence>
<dbReference type="InterPro" id="IPR035973">
    <property type="entry name" value="Cyt_c_oxidase_su3-like_sf"/>
</dbReference>
<keyword evidence="12 18" id="KW-0249">Electron transport</keyword>
<keyword evidence="9 18" id="KW-0812">Transmembrane</keyword>
<dbReference type="GO" id="GO:0046872">
    <property type="term" value="F:metal ion binding"/>
    <property type="evidence" value="ECO:0007669"/>
    <property type="project" value="UniProtKB-KW"/>
</dbReference>
<feature type="transmembrane region" description="Helical" evidence="19">
    <location>
        <begin position="729"/>
        <end position="751"/>
    </location>
</feature>
<keyword evidence="16 19" id="KW-0472">Membrane</keyword>
<evidence type="ECO:0000256" key="2">
    <source>
        <dbReference type="ARBA" id="ARBA00004673"/>
    </source>
</evidence>
<feature type="transmembrane region" description="Helical" evidence="19">
    <location>
        <begin position="203"/>
        <end position="229"/>
    </location>
</feature>
<name>A0A5Q0MCN8_VARPD</name>
<dbReference type="PANTHER" id="PTHR10422:SF35">
    <property type="entry name" value="CYTOCHROME BO(3) UBIQUINOL OXIDASE SUBUNIT 1"/>
    <property type="match status" value="1"/>
</dbReference>
<evidence type="ECO:0000256" key="10">
    <source>
        <dbReference type="ARBA" id="ARBA00022723"/>
    </source>
</evidence>
<dbReference type="GO" id="GO:0020037">
    <property type="term" value="F:heme binding"/>
    <property type="evidence" value="ECO:0007669"/>
    <property type="project" value="InterPro"/>
</dbReference>
<evidence type="ECO:0000256" key="16">
    <source>
        <dbReference type="ARBA" id="ARBA00023136"/>
    </source>
</evidence>
<feature type="transmembrane region" description="Helical" evidence="19">
    <location>
        <begin position="263"/>
        <end position="282"/>
    </location>
</feature>
<dbReference type="PROSITE" id="PS00077">
    <property type="entry name" value="COX1_CUB"/>
    <property type="match status" value="1"/>
</dbReference>
<feature type="transmembrane region" description="Helical" evidence="19">
    <location>
        <begin position="36"/>
        <end position="58"/>
    </location>
</feature>
<dbReference type="EMBL" id="CP045644">
    <property type="protein sequence ID" value="QFZ86838.1"/>
    <property type="molecule type" value="Genomic_DNA"/>
</dbReference>
<keyword evidence="13 19" id="KW-1133">Transmembrane helix</keyword>
<dbReference type="GO" id="GO:0016491">
    <property type="term" value="F:oxidoreductase activity"/>
    <property type="evidence" value="ECO:0007669"/>
    <property type="project" value="UniProtKB-KW"/>
</dbReference>
<evidence type="ECO:0000256" key="8">
    <source>
        <dbReference type="ARBA" id="ARBA00022660"/>
    </source>
</evidence>
<comment type="catalytic activity">
    <reaction evidence="17">
        <text>4 Fe(II)-[cytochrome c] + O2 + 8 H(+)(in) = 4 Fe(III)-[cytochrome c] + 2 H2O + 4 H(+)(out)</text>
        <dbReference type="Rhea" id="RHEA:11436"/>
        <dbReference type="Rhea" id="RHEA-COMP:10350"/>
        <dbReference type="Rhea" id="RHEA-COMP:14399"/>
        <dbReference type="ChEBI" id="CHEBI:15377"/>
        <dbReference type="ChEBI" id="CHEBI:15378"/>
        <dbReference type="ChEBI" id="CHEBI:15379"/>
        <dbReference type="ChEBI" id="CHEBI:29033"/>
        <dbReference type="ChEBI" id="CHEBI:29034"/>
        <dbReference type="EC" id="7.1.1.9"/>
    </reaction>
</comment>
<dbReference type="InterPro" id="IPR023616">
    <property type="entry name" value="Cyt_c_oxase-like_su1_dom"/>
</dbReference>
<evidence type="ECO:0000256" key="6">
    <source>
        <dbReference type="ARBA" id="ARBA00022475"/>
    </source>
</evidence>
<keyword evidence="5 18" id="KW-0813">Transport</keyword>
<dbReference type="GO" id="GO:0004129">
    <property type="term" value="F:cytochrome-c oxidase activity"/>
    <property type="evidence" value="ECO:0007669"/>
    <property type="project" value="UniProtKB-EC"/>
</dbReference>
<feature type="transmembrane region" description="Helical" evidence="19">
    <location>
        <begin position="289"/>
        <end position="309"/>
    </location>
</feature>
<comment type="subcellular location">
    <subcellularLocation>
        <location evidence="1">Cell membrane</location>
        <topology evidence="1">Multi-pass membrane protein</topology>
    </subcellularLocation>
</comment>
<evidence type="ECO:0000256" key="5">
    <source>
        <dbReference type="ARBA" id="ARBA00022448"/>
    </source>
</evidence>
<dbReference type="SUPFAM" id="SSF81442">
    <property type="entry name" value="Cytochrome c oxidase subunit I-like"/>
    <property type="match status" value="1"/>
</dbReference>
<dbReference type="PRINTS" id="PR01165">
    <property type="entry name" value="CYCOXIDASEI"/>
</dbReference>
<dbReference type="Gene3D" id="1.20.210.10">
    <property type="entry name" value="Cytochrome c oxidase-like, subunit I domain"/>
    <property type="match status" value="1"/>
</dbReference>
<dbReference type="InterPro" id="IPR023615">
    <property type="entry name" value="Cyt_c_Oxase_su1_BS"/>
</dbReference>
<keyword evidence="21" id="KW-0560">Oxidoreductase</keyword>
<evidence type="ECO:0000256" key="9">
    <source>
        <dbReference type="ARBA" id="ARBA00022692"/>
    </source>
</evidence>
<evidence type="ECO:0000256" key="12">
    <source>
        <dbReference type="ARBA" id="ARBA00022982"/>
    </source>
</evidence>
<feature type="transmembrane region" description="Helical" evidence="19">
    <location>
        <begin position="321"/>
        <end position="346"/>
    </location>
</feature>
<feature type="transmembrane region" description="Helical" evidence="19">
    <location>
        <begin position="473"/>
        <end position="494"/>
    </location>
</feature>
<keyword evidence="15" id="KW-0186">Copper</keyword>
<evidence type="ECO:0000256" key="19">
    <source>
        <dbReference type="SAM" id="Phobius"/>
    </source>
</evidence>
<feature type="transmembrane region" description="Helical" evidence="19">
    <location>
        <begin position="117"/>
        <end position="138"/>
    </location>
</feature>
<gene>
    <name evidence="21" type="primary">ctaD</name>
    <name evidence="21" type="ORF">GFK26_30705</name>
</gene>
<dbReference type="Pfam" id="PF00115">
    <property type="entry name" value="COX1"/>
    <property type="match status" value="1"/>
</dbReference>
<dbReference type="GO" id="GO:0022904">
    <property type="term" value="P:respiratory electron transport chain"/>
    <property type="evidence" value="ECO:0007669"/>
    <property type="project" value="InterPro"/>
</dbReference>
<dbReference type="UniPathway" id="UPA00705"/>
<reference evidence="21 22" key="1">
    <citation type="submission" date="2019-10" db="EMBL/GenBank/DDBJ databases">
        <title>Complete genome sequence of Variovorax paradoxus 5C-2.</title>
        <authorList>
            <person name="Gogoleva N.E."/>
            <person name="Balkin A.S."/>
        </authorList>
    </citation>
    <scope>NUCLEOTIDE SEQUENCE [LARGE SCALE GENOMIC DNA]</scope>
    <source>
        <strain evidence="21 22">5C-2</strain>
    </source>
</reference>
<dbReference type="InterPro" id="IPR000883">
    <property type="entry name" value="Cyt_C_Oxase_1"/>
</dbReference>
<dbReference type="Proteomes" id="UP000326780">
    <property type="component" value="Chromosome"/>
</dbReference>
<feature type="transmembrane region" description="Helical" evidence="19">
    <location>
        <begin position="771"/>
        <end position="791"/>
    </location>
</feature>
<dbReference type="GO" id="GO:0005886">
    <property type="term" value="C:plasma membrane"/>
    <property type="evidence" value="ECO:0007669"/>
    <property type="project" value="UniProtKB-SubCell"/>
</dbReference>
<dbReference type="GO" id="GO:0006119">
    <property type="term" value="P:oxidative phosphorylation"/>
    <property type="evidence" value="ECO:0007669"/>
    <property type="project" value="UniProtKB-UniPathway"/>
</dbReference>
<comment type="similarity">
    <text evidence="3 18">Belongs to the heme-copper respiratory oxidase family.</text>
</comment>
<accession>A0A5Q0MCN8</accession>
<dbReference type="GO" id="GO:0015990">
    <property type="term" value="P:electron transport coupled proton transport"/>
    <property type="evidence" value="ECO:0007669"/>
    <property type="project" value="InterPro"/>
</dbReference>
<proteinExistence type="inferred from homology"/>
<evidence type="ECO:0000256" key="14">
    <source>
        <dbReference type="ARBA" id="ARBA00023004"/>
    </source>
</evidence>
<dbReference type="InterPro" id="IPR036927">
    <property type="entry name" value="Cyt_c_oxase-like_su1_sf"/>
</dbReference>
<feature type="transmembrane region" description="Helical" evidence="19">
    <location>
        <begin position="78"/>
        <end position="105"/>
    </location>
</feature>
<dbReference type="SUPFAM" id="SSF81452">
    <property type="entry name" value="Cytochrome c oxidase subunit III-like"/>
    <property type="match status" value="1"/>
</dbReference>
<feature type="transmembrane region" description="Helical" evidence="19">
    <location>
        <begin position="358"/>
        <end position="380"/>
    </location>
</feature>
<keyword evidence="6" id="KW-1003">Cell membrane</keyword>
<evidence type="ECO:0000256" key="7">
    <source>
        <dbReference type="ARBA" id="ARBA00022617"/>
    </source>
</evidence>
<evidence type="ECO:0000259" key="20">
    <source>
        <dbReference type="PROSITE" id="PS50855"/>
    </source>
</evidence>
<dbReference type="InterPro" id="IPR014241">
    <property type="entry name" value="Cyt_c_oxidase_su1_bac"/>
</dbReference>
<feature type="transmembrane region" description="Helical" evidence="19">
    <location>
        <begin position="654"/>
        <end position="676"/>
    </location>
</feature>
<evidence type="ECO:0000256" key="11">
    <source>
        <dbReference type="ARBA" id="ARBA00022967"/>
    </source>
</evidence>
<feature type="transmembrane region" description="Helical" evidence="19">
    <location>
        <begin position="605"/>
        <end position="623"/>
    </location>
</feature>
<feature type="transmembrane region" description="Helical" evidence="19">
    <location>
        <begin position="392"/>
        <end position="416"/>
    </location>
</feature>
<feature type="transmembrane region" description="Helical" evidence="19">
    <location>
        <begin position="165"/>
        <end position="191"/>
    </location>
</feature>
<keyword evidence="11" id="KW-1278">Translocase</keyword>
<dbReference type="RefSeq" id="WP_153285285.1">
    <property type="nucleotide sequence ID" value="NZ_CP045644.1"/>
</dbReference>
<evidence type="ECO:0000313" key="21">
    <source>
        <dbReference type="EMBL" id="QFZ86838.1"/>
    </source>
</evidence>
<evidence type="ECO:0000256" key="15">
    <source>
        <dbReference type="ARBA" id="ARBA00023008"/>
    </source>
</evidence>
<dbReference type="PROSITE" id="PS50855">
    <property type="entry name" value="COX1"/>
    <property type="match status" value="1"/>
</dbReference>
<organism evidence="21 22">
    <name type="scientific">Variovorax paradoxus</name>
    <dbReference type="NCBI Taxonomy" id="34073"/>
    <lineage>
        <taxon>Bacteria</taxon>
        <taxon>Pseudomonadati</taxon>
        <taxon>Pseudomonadota</taxon>
        <taxon>Betaproteobacteria</taxon>
        <taxon>Burkholderiales</taxon>
        <taxon>Comamonadaceae</taxon>
        <taxon>Variovorax</taxon>
    </lineage>
</organism>
<dbReference type="AlphaFoldDB" id="A0A5Q0MCN8"/>
<evidence type="ECO:0000256" key="1">
    <source>
        <dbReference type="ARBA" id="ARBA00004651"/>
    </source>
</evidence>
<dbReference type="PANTHER" id="PTHR10422">
    <property type="entry name" value="CYTOCHROME C OXIDASE SUBUNIT 1"/>
    <property type="match status" value="1"/>
</dbReference>